<reference evidence="1 2" key="1">
    <citation type="submission" date="2024-02" db="EMBL/GenBank/DDBJ databases">
        <authorList>
            <person name="Chen Y."/>
            <person name="Shah S."/>
            <person name="Dougan E. K."/>
            <person name="Thang M."/>
            <person name="Chan C."/>
        </authorList>
    </citation>
    <scope>NUCLEOTIDE SEQUENCE [LARGE SCALE GENOMIC DNA]</scope>
</reference>
<protein>
    <submittedName>
        <fullName evidence="1">Uncharacterized protein</fullName>
    </submittedName>
</protein>
<evidence type="ECO:0000313" key="1">
    <source>
        <dbReference type="EMBL" id="CAK9095926.1"/>
    </source>
</evidence>
<gene>
    <name evidence="1" type="ORF">CCMP2556_LOCUS45649</name>
</gene>
<evidence type="ECO:0000313" key="2">
    <source>
        <dbReference type="Proteomes" id="UP001642484"/>
    </source>
</evidence>
<dbReference type="Proteomes" id="UP001642484">
    <property type="component" value="Unassembled WGS sequence"/>
</dbReference>
<organism evidence="1 2">
    <name type="scientific">Durusdinium trenchii</name>
    <dbReference type="NCBI Taxonomy" id="1381693"/>
    <lineage>
        <taxon>Eukaryota</taxon>
        <taxon>Sar</taxon>
        <taxon>Alveolata</taxon>
        <taxon>Dinophyceae</taxon>
        <taxon>Suessiales</taxon>
        <taxon>Symbiodiniaceae</taxon>
        <taxon>Durusdinium</taxon>
    </lineage>
</organism>
<proteinExistence type="predicted"/>
<accession>A0ABP0R5R8</accession>
<keyword evidence="2" id="KW-1185">Reference proteome</keyword>
<comment type="caution">
    <text evidence="1">The sequence shown here is derived from an EMBL/GenBank/DDBJ whole genome shotgun (WGS) entry which is preliminary data.</text>
</comment>
<dbReference type="EMBL" id="CAXAMN010025550">
    <property type="protein sequence ID" value="CAK9095926.1"/>
    <property type="molecule type" value="Genomic_DNA"/>
</dbReference>
<sequence>MVTMAESQPLTARRLSWADQNAVPLASTIIEAPLAAHLELEDDDDEVDRPGVRTLEMGLLMQGFAYRAAVDLPSNGQLVEVVGPLPEGIEILVKDEGSPEHPAALWVEAELKQLGLFHHGFLVRITGGEFAEVVINLKACVMGPREGRPSRVHENVELIRALAPEDVLDNTEGSAFRRAAMLLADDEDEDG</sequence>
<name>A0ABP0R5R8_9DINO</name>